<evidence type="ECO:0000256" key="1">
    <source>
        <dbReference type="SAM" id="MobiDB-lite"/>
    </source>
</evidence>
<evidence type="ECO:0000313" key="2">
    <source>
        <dbReference type="EMBL" id="CAE0824998.1"/>
    </source>
</evidence>
<accession>A0A7S4LF01</accession>
<name>A0A7S4LF01_9EUGL</name>
<sequence>MNCTSRVVWQGVNKKDLRAGVNVGQDRGHRAKASNLLKIKRQAPVAACRARHVPQPQKINTNDRTVIRYGSQFVMGQGLRDRRRAVFGVSSTKRSGLSRQKVKWSVDYSGRAEDRGKEVHNATKQTNPAGLQYDRS</sequence>
<dbReference type="EMBL" id="HBJA01105035">
    <property type="protein sequence ID" value="CAE0824998.1"/>
    <property type="molecule type" value="Transcribed_RNA"/>
</dbReference>
<dbReference type="AlphaFoldDB" id="A0A7S4LF01"/>
<protein>
    <submittedName>
        <fullName evidence="2">Uncharacterized protein</fullName>
    </submittedName>
</protein>
<gene>
    <name evidence="2" type="ORF">EGYM00163_LOCUS36241</name>
</gene>
<reference evidence="2" key="1">
    <citation type="submission" date="2021-01" db="EMBL/GenBank/DDBJ databases">
        <authorList>
            <person name="Corre E."/>
            <person name="Pelletier E."/>
            <person name="Niang G."/>
            <person name="Scheremetjew M."/>
            <person name="Finn R."/>
            <person name="Kale V."/>
            <person name="Holt S."/>
            <person name="Cochrane G."/>
            <person name="Meng A."/>
            <person name="Brown T."/>
            <person name="Cohen L."/>
        </authorList>
    </citation>
    <scope>NUCLEOTIDE SEQUENCE</scope>
    <source>
        <strain evidence="2">CCMP1594</strain>
    </source>
</reference>
<proteinExistence type="predicted"/>
<feature type="region of interest" description="Disordered" evidence="1">
    <location>
        <begin position="113"/>
        <end position="136"/>
    </location>
</feature>
<organism evidence="2">
    <name type="scientific">Eutreptiella gymnastica</name>
    <dbReference type="NCBI Taxonomy" id="73025"/>
    <lineage>
        <taxon>Eukaryota</taxon>
        <taxon>Discoba</taxon>
        <taxon>Euglenozoa</taxon>
        <taxon>Euglenida</taxon>
        <taxon>Spirocuta</taxon>
        <taxon>Euglenophyceae</taxon>
        <taxon>Eutreptiales</taxon>
        <taxon>Eutreptiaceae</taxon>
        <taxon>Eutreptiella</taxon>
    </lineage>
</organism>